<sequence>MLNKVVAVTLANKMARIVYALLTKGGEYRRPEWATGMVPAA</sequence>
<proteinExistence type="predicted"/>
<reference evidence="1 2" key="1">
    <citation type="submission" date="2018-07" db="EMBL/GenBank/DDBJ databases">
        <title>Genome sequence of Nitratireductor thuwali#1536.</title>
        <authorList>
            <person name="Michoud G."/>
            <person name="Merlino G."/>
            <person name="Sefrji F.O."/>
            <person name="Daffonchio D."/>
        </authorList>
    </citation>
    <scope>NUCLEOTIDE SEQUENCE [LARGE SCALE GENOMIC DNA]</scope>
    <source>
        <strain evidence="1 2">Nit1536</strain>
        <plasmid evidence="1 2">p1536_2</plasmid>
    </source>
</reference>
<dbReference type="Proteomes" id="UP001342418">
    <property type="component" value="Plasmid p1536_2"/>
</dbReference>
<dbReference type="EMBL" id="CP030943">
    <property type="protein sequence ID" value="UUP20012.1"/>
    <property type="molecule type" value="Genomic_DNA"/>
</dbReference>
<dbReference type="RefSeq" id="WP_422392465.1">
    <property type="nucleotide sequence ID" value="NZ_CP030943.1"/>
</dbReference>
<keyword evidence="2" id="KW-1185">Reference proteome</keyword>
<accession>A0ABY5MRD3</accession>
<organism evidence="1 2">
    <name type="scientific">Nitratireductor thuwali</name>
    <dbReference type="NCBI Taxonomy" id="2267699"/>
    <lineage>
        <taxon>Bacteria</taxon>
        <taxon>Pseudomonadati</taxon>
        <taxon>Pseudomonadota</taxon>
        <taxon>Alphaproteobacteria</taxon>
        <taxon>Hyphomicrobiales</taxon>
        <taxon>Phyllobacteriaceae</taxon>
        <taxon>Nitratireductor</taxon>
    </lineage>
</organism>
<evidence type="ECO:0000313" key="1">
    <source>
        <dbReference type="EMBL" id="UUP20012.1"/>
    </source>
</evidence>
<name>A0ABY5MRD3_9HYPH</name>
<evidence type="ECO:0008006" key="3">
    <source>
        <dbReference type="Google" id="ProtNLM"/>
    </source>
</evidence>
<protein>
    <recommendedName>
        <fullName evidence="3">Transposase</fullName>
    </recommendedName>
</protein>
<keyword evidence="1" id="KW-0614">Plasmid</keyword>
<evidence type="ECO:0000313" key="2">
    <source>
        <dbReference type="Proteomes" id="UP001342418"/>
    </source>
</evidence>
<gene>
    <name evidence="1" type="ORF">NTH_04527</name>
</gene>
<geneLocation type="plasmid" evidence="1 2">
    <name>p1536_2</name>
</geneLocation>